<evidence type="ECO:0000313" key="3">
    <source>
        <dbReference type="EMBL" id="EHK16231.1"/>
    </source>
</evidence>
<name>G9NBM6_HYPVG</name>
<dbReference type="Proteomes" id="UP000007115">
    <property type="component" value="Unassembled WGS sequence"/>
</dbReference>
<comment type="caution">
    <text evidence="3">The sequence shown here is derived from an EMBL/GenBank/DDBJ whole genome shotgun (WGS) entry which is preliminary data.</text>
</comment>
<organism evidence="3 4">
    <name type="scientific">Hypocrea virens (strain Gv29-8 / FGSC 10586)</name>
    <name type="common">Gliocladium virens</name>
    <name type="synonym">Trichoderma virens</name>
    <dbReference type="NCBI Taxonomy" id="413071"/>
    <lineage>
        <taxon>Eukaryota</taxon>
        <taxon>Fungi</taxon>
        <taxon>Dikarya</taxon>
        <taxon>Ascomycota</taxon>
        <taxon>Pezizomycotina</taxon>
        <taxon>Sordariomycetes</taxon>
        <taxon>Hypocreomycetidae</taxon>
        <taxon>Hypocreales</taxon>
        <taxon>Hypocreaceae</taxon>
        <taxon>Trichoderma</taxon>
    </lineage>
</organism>
<feature type="region of interest" description="Disordered" evidence="1">
    <location>
        <begin position="96"/>
        <end position="124"/>
    </location>
</feature>
<feature type="chain" id="PRO_5003524770" evidence="2">
    <location>
        <begin position="19"/>
        <end position="171"/>
    </location>
</feature>
<keyword evidence="4" id="KW-1185">Reference proteome</keyword>
<feature type="compositionally biased region" description="Low complexity" evidence="1">
    <location>
        <begin position="106"/>
        <end position="124"/>
    </location>
</feature>
<sequence>MKTAGAIILSLLAATGLAIPMEQTQQANQAHMMEQADMMGQAQMMEQAQMAANGLFDPPRNGNGNIIGDIFDTAACILGSFVGSTRTCRKGEPDVINITTDHRNDNNNNNSSSSSTSSSYQYSYNTDSDGNYRIQIVPGGNKSNCNYTIPKSDAQVLATTINQLAAKCLGQ</sequence>
<gene>
    <name evidence="3" type="ORF">TRIVIDRAFT_111274</name>
</gene>
<dbReference type="AlphaFoldDB" id="G9NBM6"/>
<dbReference type="GeneID" id="25786791"/>
<dbReference type="EMBL" id="ABDF02000091">
    <property type="protein sequence ID" value="EHK16231.1"/>
    <property type="molecule type" value="Genomic_DNA"/>
</dbReference>
<keyword evidence="2" id="KW-0732">Signal</keyword>
<dbReference type="OMA" id="KSNCTYT"/>
<protein>
    <submittedName>
        <fullName evidence="3">Uncharacterized protein</fullName>
    </submittedName>
</protein>
<dbReference type="InParanoid" id="G9NBM6"/>
<dbReference type="eggNOG" id="ENOG502RR35">
    <property type="taxonomic scope" value="Eukaryota"/>
</dbReference>
<proteinExistence type="predicted"/>
<evidence type="ECO:0000313" key="4">
    <source>
        <dbReference type="Proteomes" id="UP000007115"/>
    </source>
</evidence>
<evidence type="ECO:0000256" key="1">
    <source>
        <dbReference type="SAM" id="MobiDB-lite"/>
    </source>
</evidence>
<evidence type="ECO:0000256" key="2">
    <source>
        <dbReference type="SAM" id="SignalP"/>
    </source>
</evidence>
<accession>G9NBM6</accession>
<dbReference type="HOGENOM" id="CLU_1586703_0_0_1"/>
<dbReference type="VEuPathDB" id="FungiDB:TRIVIDRAFT_111274"/>
<feature type="signal peptide" evidence="2">
    <location>
        <begin position="1"/>
        <end position="18"/>
    </location>
</feature>
<reference evidence="3 4" key="1">
    <citation type="journal article" date="2011" name="Genome Biol.">
        <title>Comparative genome sequence analysis underscores mycoparasitism as the ancestral life style of Trichoderma.</title>
        <authorList>
            <person name="Kubicek C.P."/>
            <person name="Herrera-Estrella A."/>
            <person name="Seidl-Seiboth V."/>
            <person name="Martinez D.A."/>
            <person name="Druzhinina I.S."/>
            <person name="Thon M."/>
            <person name="Zeilinger S."/>
            <person name="Casas-Flores S."/>
            <person name="Horwitz B.A."/>
            <person name="Mukherjee P.K."/>
            <person name="Mukherjee M."/>
            <person name="Kredics L."/>
            <person name="Alcaraz L.D."/>
            <person name="Aerts A."/>
            <person name="Antal Z."/>
            <person name="Atanasova L."/>
            <person name="Cervantes-Badillo M.G."/>
            <person name="Challacombe J."/>
            <person name="Chertkov O."/>
            <person name="McCluskey K."/>
            <person name="Coulpier F."/>
            <person name="Deshpande N."/>
            <person name="von Doehren H."/>
            <person name="Ebbole D.J."/>
            <person name="Esquivel-Naranjo E.U."/>
            <person name="Fekete E."/>
            <person name="Flipphi M."/>
            <person name="Glaser F."/>
            <person name="Gomez-Rodriguez E.Y."/>
            <person name="Gruber S."/>
            <person name="Han C."/>
            <person name="Henrissat B."/>
            <person name="Hermosa R."/>
            <person name="Hernandez-Onate M."/>
            <person name="Karaffa L."/>
            <person name="Kosti I."/>
            <person name="Le Crom S."/>
            <person name="Lindquist E."/>
            <person name="Lucas S."/>
            <person name="Luebeck M."/>
            <person name="Luebeck P.S."/>
            <person name="Margeot A."/>
            <person name="Metz B."/>
            <person name="Misra M."/>
            <person name="Nevalainen H."/>
            <person name="Omann M."/>
            <person name="Packer N."/>
            <person name="Perrone G."/>
            <person name="Uresti-Rivera E.E."/>
            <person name="Salamov A."/>
            <person name="Schmoll M."/>
            <person name="Seiboth B."/>
            <person name="Shapiro H."/>
            <person name="Sukno S."/>
            <person name="Tamayo-Ramos J.A."/>
            <person name="Tisch D."/>
            <person name="Wiest A."/>
            <person name="Wilkinson H.H."/>
            <person name="Zhang M."/>
            <person name="Coutinho P.M."/>
            <person name="Kenerley C.M."/>
            <person name="Monte E."/>
            <person name="Baker S.E."/>
            <person name="Grigoriev I.V."/>
        </authorList>
    </citation>
    <scope>NUCLEOTIDE SEQUENCE [LARGE SCALE GENOMIC DNA]</scope>
    <source>
        <strain evidence="4">Gv29-8 / FGSC 10586</strain>
    </source>
</reference>
<dbReference type="OrthoDB" id="4899571at2759"/>
<dbReference type="RefSeq" id="XP_013950426.1">
    <property type="nucleotide sequence ID" value="XM_014094951.1"/>
</dbReference>